<keyword evidence="2" id="KW-1185">Reference proteome</keyword>
<sequence>MGSIGSSHHDPQLAASASSNEAADMITLDCSKLHGSAAERGEALRQLDHALQTYGFIYLANHGMPAEVYDHALGWINPPRPNPKKLTNRLHSKRFFALDAATKNLIPRPASDALEDHLGYAEYGVGHISQLVFDEAAVEAHRRASPDHKETLEVGNPADPKNRWLPESVLPGFRAFYARFWAACNEVEAALRRALCDILAIEPDRLCRMQSQRFGHISFLHYPQMVLQSAAATATATTAAGQAPRRLNAHTDYGGLTLVFQDHVGGLEVHDGAVFRPVAPKPGTIVVNVGDMLERQSNGRWKSALHQVVGPREETLGLGEPAAAAAAAAVRSDAGKLVFDRYSIAYTGAVDPEVMIETLPGCDVPGKWRPSMADWDQEKPVTSYEWLTKRVAAEYHQG</sequence>
<organism evidence="1 2">
    <name type="scientific">Aspergillus aculeatinus CBS 121060</name>
    <dbReference type="NCBI Taxonomy" id="1448322"/>
    <lineage>
        <taxon>Eukaryota</taxon>
        <taxon>Fungi</taxon>
        <taxon>Dikarya</taxon>
        <taxon>Ascomycota</taxon>
        <taxon>Pezizomycotina</taxon>
        <taxon>Eurotiomycetes</taxon>
        <taxon>Eurotiomycetidae</taxon>
        <taxon>Eurotiales</taxon>
        <taxon>Aspergillaceae</taxon>
        <taxon>Aspergillus</taxon>
        <taxon>Aspergillus subgen. Circumdati</taxon>
    </lineage>
</organism>
<reference evidence="1" key="1">
    <citation type="submission" date="2018-02" db="EMBL/GenBank/DDBJ databases">
        <title>The genomes of Aspergillus section Nigri reveals drivers in fungal speciation.</title>
        <authorList>
            <consortium name="DOE Joint Genome Institute"/>
            <person name="Vesth T.C."/>
            <person name="Nybo J."/>
            <person name="Theobald S."/>
            <person name="Brandl J."/>
            <person name="Frisvad J.C."/>
            <person name="Nielsen K.F."/>
            <person name="Lyhne E.K."/>
            <person name="Kogle M.E."/>
            <person name="Kuo A."/>
            <person name="Riley R."/>
            <person name="Clum A."/>
            <person name="Nolan M."/>
            <person name="Lipzen A."/>
            <person name="Salamov A."/>
            <person name="Henrissat B."/>
            <person name="Wiebenga A."/>
            <person name="De vries R.P."/>
            <person name="Grigoriev I.V."/>
            <person name="Mortensen U.H."/>
            <person name="Andersen M.R."/>
            <person name="Baker S.E."/>
        </authorList>
    </citation>
    <scope>NUCLEOTIDE SEQUENCE</scope>
    <source>
        <strain evidence="1">CBS 121060</strain>
    </source>
</reference>
<proteinExistence type="predicted"/>
<evidence type="ECO:0000313" key="1">
    <source>
        <dbReference type="EMBL" id="RAH64279.1"/>
    </source>
</evidence>
<dbReference type="Proteomes" id="UP000249661">
    <property type="component" value="Unassembled WGS sequence"/>
</dbReference>
<protein>
    <submittedName>
        <fullName evidence="1">Clavaminate synthase-like protein</fullName>
    </submittedName>
</protein>
<evidence type="ECO:0000313" key="2">
    <source>
        <dbReference type="Proteomes" id="UP000249661"/>
    </source>
</evidence>
<accession>A0ACD1GSH0</accession>
<gene>
    <name evidence="1" type="ORF">BO66DRAFT_464825</name>
</gene>
<name>A0ACD1GSH0_9EURO</name>
<dbReference type="EMBL" id="KZ825016">
    <property type="protein sequence ID" value="RAH64279.1"/>
    <property type="molecule type" value="Genomic_DNA"/>
</dbReference>